<sequence>MESERSEEILPQLNFGYVQSLGRMCGLNARDARSLIGNGMVDIPSLIYRFFDAGDRNDQRWQSFRQHALCLCMLSHFLFASSFGGASIRLIEVAQGLKEGKNCIAMVLAETLMGLDAFHRRETTRFAGSPLLLQVMFPSQAHICICSHHSALGLDFFSQKPLSFFSLIAHLSILYFLIFHPSPDMVDGQATSRGLLPCLFSPRLFLSAPSSECL</sequence>
<name>A0ACC0GQ49_9ERIC</name>
<reference evidence="1 2" key="1">
    <citation type="journal article" date="2022" name="Plant J.">
        <title>Chromosome-level genome of Camellia lanceoleosa provides a valuable resource for understanding genome evolution and self-incompatibility.</title>
        <authorList>
            <person name="Gong W."/>
            <person name="Xiao S."/>
            <person name="Wang L."/>
            <person name="Liao Z."/>
            <person name="Chang Y."/>
            <person name="Mo W."/>
            <person name="Hu G."/>
            <person name="Li W."/>
            <person name="Zhao G."/>
            <person name="Zhu H."/>
            <person name="Hu X."/>
            <person name="Ji K."/>
            <person name="Xiang X."/>
            <person name="Song Q."/>
            <person name="Yuan D."/>
            <person name="Jin S."/>
            <person name="Zhang L."/>
        </authorList>
    </citation>
    <scope>NUCLEOTIDE SEQUENCE [LARGE SCALE GENOMIC DNA]</scope>
    <source>
        <strain evidence="1">SQ_2022a</strain>
    </source>
</reference>
<dbReference type="Proteomes" id="UP001060215">
    <property type="component" value="Chromosome 9"/>
</dbReference>
<evidence type="ECO:0000313" key="2">
    <source>
        <dbReference type="Proteomes" id="UP001060215"/>
    </source>
</evidence>
<evidence type="ECO:0000313" key="1">
    <source>
        <dbReference type="EMBL" id="KAI8003265.1"/>
    </source>
</evidence>
<keyword evidence="2" id="KW-1185">Reference proteome</keyword>
<gene>
    <name evidence="1" type="ORF">LOK49_LG08G03443</name>
</gene>
<proteinExistence type="predicted"/>
<protein>
    <submittedName>
        <fullName evidence="1">Uncharacterized protein</fullName>
    </submittedName>
</protein>
<accession>A0ACC0GQ49</accession>
<dbReference type="EMBL" id="CM045766">
    <property type="protein sequence ID" value="KAI8003265.1"/>
    <property type="molecule type" value="Genomic_DNA"/>
</dbReference>
<comment type="caution">
    <text evidence="1">The sequence shown here is derived from an EMBL/GenBank/DDBJ whole genome shotgun (WGS) entry which is preliminary data.</text>
</comment>
<organism evidence="1 2">
    <name type="scientific">Camellia lanceoleosa</name>
    <dbReference type="NCBI Taxonomy" id="1840588"/>
    <lineage>
        <taxon>Eukaryota</taxon>
        <taxon>Viridiplantae</taxon>
        <taxon>Streptophyta</taxon>
        <taxon>Embryophyta</taxon>
        <taxon>Tracheophyta</taxon>
        <taxon>Spermatophyta</taxon>
        <taxon>Magnoliopsida</taxon>
        <taxon>eudicotyledons</taxon>
        <taxon>Gunneridae</taxon>
        <taxon>Pentapetalae</taxon>
        <taxon>asterids</taxon>
        <taxon>Ericales</taxon>
        <taxon>Theaceae</taxon>
        <taxon>Camellia</taxon>
    </lineage>
</organism>